<feature type="transmembrane region" description="Helical" evidence="1">
    <location>
        <begin position="18"/>
        <end position="38"/>
    </location>
</feature>
<sequence>MTFYSYQQLLAQTNRILLWRYGILVVLSLIAVIMLILFLRHRNEGKYRDLLIIFVLSACLVGGIQFSNYQQYQTSLSQNAQIVRFLQTVSHKKNVSLKKLKTNKTVLTDKMILKINQRYYQVDFDSDFSSYHLQRAQIINNQEVK</sequence>
<evidence type="ECO:0000313" key="5">
    <source>
        <dbReference type="Proteomes" id="UP001275867"/>
    </source>
</evidence>
<proteinExistence type="predicted"/>
<accession>A0A176TM48</accession>
<dbReference type="Pfam" id="PF11694">
    <property type="entry name" value="DUF3290"/>
    <property type="match status" value="1"/>
</dbReference>
<keyword evidence="1" id="KW-1133">Transmembrane helix</keyword>
<evidence type="ECO:0000256" key="1">
    <source>
        <dbReference type="SAM" id="Phobius"/>
    </source>
</evidence>
<evidence type="ECO:0000313" key="3">
    <source>
        <dbReference type="EMBL" id="OAD65006.1"/>
    </source>
</evidence>
<evidence type="ECO:0000313" key="2">
    <source>
        <dbReference type="EMBL" id="MDV7694816.1"/>
    </source>
</evidence>
<protein>
    <submittedName>
        <fullName evidence="2">DUF3290 family protein</fullName>
    </submittedName>
</protein>
<keyword evidence="1" id="KW-0812">Transmembrane</keyword>
<dbReference type="Proteomes" id="UP000077280">
    <property type="component" value="Unassembled WGS sequence"/>
</dbReference>
<dbReference type="GeneID" id="93383589"/>
<feature type="transmembrane region" description="Helical" evidence="1">
    <location>
        <begin position="50"/>
        <end position="69"/>
    </location>
</feature>
<dbReference type="EMBL" id="LXND01000001">
    <property type="protein sequence ID" value="OAD65006.1"/>
    <property type="molecule type" value="Genomic_DNA"/>
</dbReference>
<organism evidence="2 5">
    <name type="scientific">Pediococcus parvulus</name>
    <dbReference type="NCBI Taxonomy" id="54062"/>
    <lineage>
        <taxon>Bacteria</taxon>
        <taxon>Bacillati</taxon>
        <taxon>Bacillota</taxon>
        <taxon>Bacilli</taxon>
        <taxon>Lactobacillales</taxon>
        <taxon>Lactobacillaceae</taxon>
        <taxon>Pediococcus</taxon>
    </lineage>
</organism>
<name>A0A176TM48_9LACO</name>
<gene>
    <name evidence="3" type="ORF">A7K95_00115</name>
    <name evidence="2" type="ORF">GA842_08050</name>
</gene>
<comment type="caution">
    <text evidence="2">The sequence shown here is derived from an EMBL/GenBank/DDBJ whole genome shotgun (WGS) entry which is preliminary data.</text>
</comment>
<dbReference type="AlphaFoldDB" id="A0A176TM48"/>
<dbReference type="OrthoDB" id="3232508at2"/>
<reference evidence="3 4" key="1">
    <citation type="submission" date="2016-05" db="EMBL/GenBank/DDBJ databases">
        <title>Draft genome sequence of Pediococcus parvulus 2.6, a probiotic beta-glucan producer strain.</title>
        <authorList>
            <person name="Mohedano M.L."/>
            <person name="Perez-Ramos A."/>
            <person name="Duenas M.T."/>
            <person name="Lamontanara A."/>
            <person name="Orru L."/>
            <person name="Spano G."/>
            <person name="Capozzi V."/>
            <person name="Lopez P."/>
        </authorList>
    </citation>
    <scope>NUCLEOTIDE SEQUENCE [LARGE SCALE GENOMIC DNA]</scope>
    <source>
        <strain evidence="3 4">2.6</strain>
    </source>
</reference>
<dbReference type="Proteomes" id="UP001275867">
    <property type="component" value="Unassembled WGS sequence"/>
</dbReference>
<dbReference type="RefSeq" id="WP_057784381.1">
    <property type="nucleotide sequence ID" value="NZ_BJWE01000053.1"/>
</dbReference>
<dbReference type="EMBL" id="WERX01000026">
    <property type="protein sequence ID" value="MDV7694816.1"/>
    <property type="molecule type" value="Genomic_DNA"/>
</dbReference>
<reference evidence="2" key="2">
    <citation type="submission" date="2019-10" db="EMBL/GenBank/DDBJ databases">
        <title>Malate fermentation in French cider.</title>
        <authorList>
            <person name="Cousin F.J."/>
            <person name="Medina Fernandez S."/>
            <person name="Misery B."/>
            <person name="Laplace J.-M."/>
            <person name="Cretenet M."/>
        </authorList>
    </citation>
    <scope>NUCLEOTIDE SEQUENCE</scope>
    <source>
        <strain evidence="2">UCMA15901</strain>
    </source>
</reference>
<keyword evidence="4" id="KW-1185">Reference proteome</keyword>
<evidence type="ECO:0000313" key="4">
    <source>
        <dbReference type="Proteomes" id="UP000077280"/>
    </source>
</evidence>
<dbReference type="InterPro" id="IPR021707">
    <property type="entry name" value="DUF3290"/>
</dbReference>
<keyword evidence="1" id="KW-0472">Membrane</keyword>